<evidence type="ECO:0000256" key="2">
    <source>
        <dbReference type="SAM" id="Phobius"/>
    </source>
</evidence>
<dbReference type="PANTHER" id="PTHR34120">
    <property type="entry name" value="EXPRESSED PROTEIN"/>
    <property type="match status" value="1"/>
</dbReference>
<gene>
    <name evidence="3" type="ordered locus">VIT_12s0059g02080</name>
</gene>
<proteinExistence type="predicted"/>
<dbReference type="EMBL" id="FN595765">
    <property type="protein sequence ID" value="CCB52029.1"/>
    <property type="molecule type" value="Genomic_DNA"/>
</dbReference>
<evidence type="ECO:0000256" key="1">
    <source>
        <dbReference type="SAM" id="MobiDB-lite"/>
    </source>
</evidence>
<dbReference type="Proteomes" id="UP000009183">
    <property type="component" value="Chromosome 12"/>
</dbReference>
<feature type="transmembrane region" description="Helical" evidence="2">
    <location>
        <begin position="12"/>
        <end position="35"/>
    </location>
</feature>
<dbReference type="InParanoid" id="F6HII3"/>
<organism evidence="3 4">
    <name type="scientific">Vitis vinifera</name>
    <name type="common">Grape</name>
    <dbReference type="NCBI Taxonomy" id="29760"/>
    <lineage>
        <taxon>Eukaryota</taxon>
        <taxon>Viridiplantae</taxon>
        <taxon>Streptophyta</taxon>
        <taxon>Embryophyta</taxon>
        <taxon>Tracheophyta</taxon>
        <taxon>Spermatophyta</taxon>
        <taxon>Magnoliopsida</taxon>
        <taxon>eudicotyledons</taxon>
        <taxon>Gunneridae</taxon>
        <taxon>Pentapetalae</taxon>
        <taxon>rosids</taxon>
        <taxon>Vitales</taxon>
        <taxon>Vitaceae</taxon>
        <taxon>Viteae</taxon>
        <taxon>Vitis</taxon>
    </lineage>
</organism>
<feature type="region of interest" description="Disordered" evidence="1">
    <location>
        <begin position="117"/>
        <end position="151"/>
    </location>
</feature>
<dbReference type="HOGENOM" id="CLU_1734782_0_0_1"/>
<dbReference type="AlphaFoldDB" id="F6HII3"/>
<evidence type="ECO:0000313" key="3">
    <source>
        <dbReference type="EMBL" id="CCB52029.1"/>
    </source>
</evidence>
<feature type="compositionally biased region" description="Polar residues" evidence="1">
    <location>
        <begin position="121"/>
        <end position="130"/>
    </location>
</feature>
<dbReference type="PANTHER" id="PTHR34120:SF2">
    <property type="entry name" value="OS01G0860900 PROTEIN"/>
    <property type="match status" value="1"/>
</dbReference>
<reference evidence="4" key="1">
    <citation type="journal article" date="2007" name="Nature">
        <title>The grapevine genome sequence suggests ancestral hexaploidization in major angiosperm phyla.</title>
        <authorList>
            <consortium name="The French-Italian Public Consortium for Grapevine Genome Characterization."/>
            <person name="Jaillon O."/>
            <person name="Aury J.-M."/>
            <person name="Noel B."/>
            <person name="Policriti A."/>
            <person name="Clepet C."/>
            <person name="Casagrande A."/>
            <person name="Choisne N."/>
            <person name="Aubourg S."/>
            <person name="Vitulo N."/>
            <person name="Jubin C."/>
            <person name="Vezzi A."/>
            <person name="Legeai F."/>
            <person name="Hugueney P."/>
            <person name="Dasilva C."/>
            <person name="Horner D."/>
            <person name="Mica E."/>
            <person name="Jublot D."/>
            <person name="Poulain J."/>
            <person name="Bruyere C."/>
            <person name="Billault A."/>
            <person name="Segurens B."/>
            <person name="Gouyvenoux M."/>
            <person name="Ugarte E."/>
            <person name="Cattonaro F."/>
            <person name="Anthouard V."/>
            <person name="Vico V."/>
            <person name="Del Fabbro C."/>
            <person name="Alaux M."/>
            <person name="Di Gaspero G."/>
            <person name="Dumas V."/>
            <person name="Felice N."/>
            <person name="Paillard S."/>
            <person name="Juman I."/>
            <person name="Moroldo M."/>
            <person name="Scalabrin S."/>
            <person name="Canaguier A."/>
            <person name="Le Clainche I."/>
            <person name="Malacrida G."/>
            <person name="Durand E."/>
            <person name="Pesole G."/>
            <person name="Laucou V."/>
            <person name="Chatelet P."/>
            <person name="Merdinoglu D."/>
            <person name="Delledonne M."/>
            <person name="Pezzotti M."/>
            <person name="Lecharny A."/>
            <person name="Scarpelli C."/>
            <person name="Artiguenave F."/>
            <person name="Pe M.E."/>
            <person name="Valle G."/>
            <person name="Morgante M."/>
            <person name="Caboche M."/>
            <person name="Adam-Blondon A.-F."/>
            <person name="Weissenbach J."/>
            <person name="Quetier F."/>
            <person name="Wincker P."/>
        </authorList>
    </citation>
    <scope>NUCLEOTIDE SEQUENCE [LARGE SCALE GENOMIC DNA]</scope>
    <source>
        <strain evidence="4">cv. Pinot noir / PN40024</strain>
    </source>
</reference>
<protein>
    <submittedName>
        <fullName evidence="3">Uncharacterized protein</fullName>
    </submittedName>
</protein>
<name>F6HII3_VITVI</name>
<keyword evidence="2" id="KW-0472">Membrane</keyword>
<keyword evidence="2" id="KW-0812">Transmembrane</keyword>
<keyword evidence="4" id="KW-1185">Reference proteome</keyword>
<sequence>MRKIREKEKEKIGGNFIGLLVLSSPSLVSNTLLFLKQTEPTGKYAFPIEEPSSPKVSCMGKVRSKKDRKSSVEMAMTAMEAKMVRSKSGKHKKCGLWKNLKSIFPTGCQAKPIKGVPELLKQSSPRNSFTVRAREMHTSESESEPPTMGGV</sequence>
<accession>F6HII3</accession>
<feature type="region of interest" description="Disordered" evidence="1">
    <location>
        <begin position="52"/>
        <end position="71"/>
    </location>
</feature>
<evidence type="ECO:0000313" key="4">
    <source>
        <dbReference type="Proteomes" id="UP000009183"/>
    </source>
</evidence>
<keyword evidence="2" id="KW-1133">Transmembrane helix</keyword>
<dbReference type="PaxDb" id="29760-VIT_12s0059g02080.t01"/>